<accession>A0A5C5B8Z6</accession>
<sequence length="186" mass="19770">MRLQSISENEGAPSRYSYEFSDFVDLVLRGDGGTGITERTQSGSVVKYGEIDAPWAFDASGTPVQTYYLVEGNLLTQVIITDPGTTYPVIADPKLTLGKRIYWSLTRTEQRYFGTMGSVAAAAYLCGQTVGLGCAAASAAAAGIGLYLSDRGGLCPTSAPWLQVGFPYGFPAQMWPGPSLACLKTV</sequence>
<keyword evidence="2" id="KW-1185">Reference proteome</keyword>
<evidence type="ECO:0000313" key="2">
    <source>
        <dbReference type="Proteomes" id="UP000313849"/>
    </source>
</evidence>
<dbReference type="RefSeq" id="WP_139987731.1">
    <property type="nucleotide sequence ID" value="NZ_VENP01000075.1"/>
</dbReference>
<name>A0A5C5B8Z6_9MICO</name>
<dbReference type="Proteomes" id="UP000313849">
    <property type="component" value="Unassembled WGS sequence"/>
</dbReference>
<comment type="caution">
    <text evidence="1">The sequence shown here is derived from an EMBL/GenBank/DDBJ whole genome shotgun (WGS) entry which is preliminary data.</text>
</comment>
<dbReference type="OrthoDB" id="4412570at2"/>
<protein>
    <submittedName>
        <fullName evidence="1">Uncharacterized protein</fullName>
    </submittedName>
</protein>
<dbReference type="EMBL" id="VENP01000075">
    <property type="protein sequence ID" value="TNU72989.1"/>
    <property type="molecule type" value="Genomic_DNA"/>
</dbReference>
<proteinExistence type="predicted"/>
<dbReference type="AlphaFoldDB" id="A0A5C5B8Z6"/>
<reference evidence="1 2" key="1">
    <citation type="submission" date="2019-06" db="EMBL/GenBank/DDBJ databases">
        <title>Draft genome sequence of Miniimonas arenae KCTC 19750T isolated from sea sand.</title>
        <authorList>
            <person name="Park S.-J."/>
        </authorList>
    </citation>
    <scope>NUCLEOTIDE SEQUENCE [LARGE SCALE GENOMIC DNA]</scope>
    <source>
        <strain evidence="1 2">KCTC 19750</strain>
    </source>
</reference>
<gene>
    <name evidence="1" type="ORF">FH969_13830</name>
</gene>
<organism evidence="1 2">
    <name type="scientific">Miniimonas arenae</name>
    <dbReference type="NCBI Taxonomy" id="676201"/>
    <lineage>
        <taxon>Bacteria</taxon>
        <taxon>Bacillati</taxon>
        <taxon>Actinomycetota</taxon>
        <taxon>Actinomycetes</taxon>
        <taxon>Micrococcales</taxon>
        <taxon>Beutenbergiaceae</taxon>
        <taxon>Miniimonas</taxon>
    </lineage>
</organism>
<evidence type="ECO:0000313" key="1">
    <source>
        <dbReference type="EMBL" id="TNU72989.1"/>
    </source>
</evidence>